<dbReference type="Proteomes" id="UP001208570">
    <property type="component" value="Unassembled WGS sequence"/>
</dbReference>
<reference evidence="3" key="1">
    <citation type="journal article" date="2023" name="Mol. Biol. Evol.">
        <title>Third-Generation Sequencing Reveals the Adaptive Role of the Epigenome in Three Deep-Sea Polychaetes.</title>
        <authorList>
            <person name="Perez M."/>
            <person name="Aroh O."/>
            <person name="Sun Y."/>
            <person name="Lan Y."/>
            <person name="Juniper S.K."/>
            <person name="Young C.R."/>
            <person name="Angers B."/>
            <person name="Qian P.Y."/>
        </authorList>
    </citation>
    <scope>NUCLEOTIDE SEQUENCE</scope>
    <source>
        <strain evidence="3">P08H-3</strain>
    </source>
</reference>
<keyword evidence="1" id="KW-0472">Membrane</keyword>
<feature type="chain" id="PRO_5041974234" description="MARVEL domain-containing protein" evidence="2">
    <location>
        <begin position="21"/>
        <end position="156"/>
    </location>
</feature>
<keyword evidence="1" id="KW-1133">Transmembrane helix</keyword>
<dbReference type="AlphaFoldDB" id="A0AAD9JU15"/>
<feature type="transmembrane region" description="Helical" evidence="1">
    <location>
        <begin position="65"/>
        <end position="86"/>
    </location>
</feature>
<evidence type="ECO:0000313" key="4">
    <source>
        <dbReference type="Proteomes" id="UP001208570"/>
    </source>
</evidence>
<protein>
    <recommendedName>
        <fullName evidence="5">MARVEL domain-containing protein</fullName>
    </recommendedName>
</protein>
<evidence type="ECO:0000256" key="2">
    <source>
        <dbReference type="SAM" id="SignalP"/>
    </source>
</evidence>
<feature type="signal peptide" evidence="2">
    <location>
        <begin position="1"/>
        <end position="20"/>
    </location>
</feature>
<sequence length="156" mass="17601">RVVALIFTFALLVPQIFVLAQPHTARYCGAHLFELLIVSIVFTFCMIGFSSLFSIMEPTPWEVKVAFHIFGGISFFVGVLLGIFTLKAEECRGSTEALYYFSMAAAILSVLSICFLIVMLPFWIVNHIRKNSVLDLNYRDGICYEPVSCCSCLWHI</sequence>
<evidence type="ECO:0000256" key="1">
    <source>
        <dbReference type="SAM" id="Phobius"/>
    </source>
</evidence>
<feature type="transmembrane region" description="Helical" evidence="1">
    <location>
        <begin position="98"/>
        <end position="124"/>
    </location>
</feature>
<name>A0AAD9JU15_9ANNE</name>
<accession>A0AAD9JU15</accession>
<keyword evidence="2" id="KW-0732">Signal</keyword>
<dbReference type="EMBL" id="JAODUP010000166">
    <property type="protein sequence ID" value="KAK2158630.1"/>
    <property type="molecule type" value="Genomic_DNA"/>
</dbReference>
<proteinExistence type="predicted"/>
<evidence type="ECO:0008006" key="5">
    <source>
        <dbReference type="Google" id="ProtNLM"/>
    </source>
</evidence>
<feature type="transmembrane region" description="Helical" evidence="1">
    <location>
        <begin position="30"/>
        <end position="53"/>
    </location>
</feature>
<organism evidence="3 4">
    <name type="scientific">Paralvinella palmiformis</name>
    <dbReference type="NCBI Taxonomy" id="53620"/>
    <lineage>
        <taxon>Eukaryota</taxon>
        <taxon>Metazoa</taxon>
        <taxon>Spiralia</taxon>
        <taxon>Lophotrochozoa</taxon>
        <taxon>Annelida</taxon>
        <taxon>Polychaeta</taxon>
        <taxon>Sedentaria</taxon>
        <taxon>Canalipalpata</taxon>
        <taxon>Terebellida</taxon>
        <taxon>Terebelliformia</taxon>
        <taxon>Alvinellidae</taxon>
        <taxon>Paralvinella</taxon>
    </lineage>
</organism>
<gene>
    <name evidence="3" type="ORF">LSH36_166g01030</name>
</gene>
<keyword evidence="1" id="KW-0812">Transmembrane</keyword>
<feature type="non-terminal residue" evidence="3">
    <location>
        <position position="1"/>
    </location>
</feature>
<evidence type="ECO:0000313" key="3">
    <source>
        <dbReference type="EMBL" id="KAK2158630.1"/>
    </source>
</evidence>
<keyword evidence="4" id="KW-1185">Reference proteome</keyword>
<comment type="caution">
    <text evidence="3">The sequence shown here is derived from an EMBL/GenBank/DDBJ whole genome shotgun (WGS) entry which is preliminary data.</text>
</comment>